<keyword evidence="10" id="KW-1185">Reference proteome</keyword>
<dbReference type="OrthoDB" id="9770965at2"/>
<feature type="active site" description="Proton acceptor" evidence="6">
    <location>
        <position position="224"/>
    </location>
</feature>
<dbReference type="InterPro" id="IPR000184">
    <property type="entry name" value="Bac_surfAg_D15"/>
</dbReference>
<dbReference type="CDD" id="cd07205">
    <property type="entry name" value="Pat_PNPLA6_PNPLA7_NTE1_like"/>
    <property type="match status" value="1"/>
</dbReference>
<dbReference type="GO" id="GO:0016787">
    <property type="term" value="F:hydrolase activity"/>
    <property type="evidence" value="ECO:0007669"/>
    <property type="project" value="UniProtKB-UniRule"/>
</dbReference>
<evidence type="ECO:0000256" key="7">
    <source>
        <dbReference type="SAM" id="Phobius"/>
    </source>
</evidence>
<keyword evidence="3 6" id="KW-0442">Lipid degradation</keyword>
<dbReference type="EMBL" id="RPFJ01000001">
    <property type="protein sequence ID" value="RPE00799.1"/>
    <property type="molecule type" value="Genomic_DNA"/>
</dbReference>
<keyword evidence="5 7" id="KW-0472">Membrane</keyword>
<feature type="short sequence motif" description="DGA/G" evidence="6">
    <location>
        <begin position="224"/>
        <end position="226"/>
    </location>
</feature>
<evidence type="ECO:0000256" key="5">
    <source>
        <dbReference type="ARBA" id="ARBA00023136"/>
    </source>
</evidence>
<feature type="transmembrane region" description="Helical" evidence="7">
    <location>
        <begin position="20"/>
        <end position="37"/>
    </location>
</feature>
<sequence>MIKQLYDFLKQDFKVSFMQYNFIIFLFFLVGSIQYLNAQDDKPIIALVLSGGGAKGIAHIPTLQALDSLGIVPDLIIGNSMGSIVGGLYAMGYSGDSIANIALNANWDELIGGSVSLKDVSVEEKSEYNKYLIGLDWKKGKINTGSYLVNDQNIREFISSLTFPSYSIENFDNLSIPFRAIATDIVNGKEVIFNSGSLSFAMRASMSIPGAFSAVPYKNTLLVDGGLLNNFPVDIAKKLGADIIIGSDVGVGKVTKEKLNNLGALLFQTGMLNSNLKTPENRKLCDILIDHSTNLTYTTGDFSKINAIYNEGKIAVKQNMQALTALSKELSNFIQREHKLPITQDEFILDSIVYQGISKANLALVKARANIKTQRKYTHQHIKEGINKAMGTTIFNQVDVTPIIEKNKLGLVINAIEKSKHQVKGSLHFDRDNGAGLIVNYTGRNVIGRASRSLITIDIAEEPKIRIQYLKNFSHDRNWWWRSEFFGQHLRQEIYLGGENADNMRYRYFEFDNQINRSLNSFKSYIGLGVKYQKTRLKPTIDPEINDNLFNLDTYSFGSYEMYLHYNYNSLNESFYATQGAVLKGSISRSLHNTMDVEYYDSILDDVNGTTNNFIKLGLGYEKRIPIKHKTTVIVGLNAAFIFEDATNDNTIPLFELGVGAKYFLGGNIKNPRRDSYVLPGLNESELIASQFTKLNLGLQINAMHKIYITPHINIASVGFESFDDYIKYAFSGKGKWPDSYQPSILASAGTMLSYNSILGPINFDISWVNSTNKFRVFLGIGLHLNI</sequence>
<keyword evidence="4 6" id="KW-0443">Lipid metabolism</keyword>
<dbReference type="PROSITE" id="PS51635">
    <property type="entry name" value="PNPLA"/>
    <property type="match status" value="1"/>
</dbReference>
<reference evidence="9 10" key="1">
    <citation type="submission" date="2018-11" db="EMBL/GenBank/DDBJ databases">
        <title>Aureibaculum marinum gen. nov., sp. nov., a member of the family Flavobacteriaceae isolated from the Bohai Sea.</title>
        <authorList>
            <person name="Ji X."/>
        </authorList>
    </citation>
    <scope>NUCLEOTIDE SEQUENCE [LARGE SCALE GENOMIC DNA]</scope>
    <source>
        <strain evidence="9 10">BH-SD17</strain>
    </source>
</reference>
<dbReference type="RefSeq" id="WP_123895853.1">
    <property type="nucleotide sequence ID" value="NZ_RPFJ01000001.1"/>
</dbReference>
<feature type="active site" description="Nucleophile" evidence="6">
    <location>
        <position position="80"/>
    </location>
</feature>
<dbReference type="Proteomes" id="UP000270856">
    <property type="component" value="Unassembled WGS sequence"/>
</dbReference>
<organism evidence="9 10">
    <name type="scientific">Aureibaculum marinum</name>
    <dbReference type="NCBI Taxonomy" id="2487930"/>
    <lineage>
        <taxon>Bacteria</taxon>
        <taxon>Pseudomonadati</taxon>
        <taxon>Bacteroidota</taxon>
        <taxon>Flavobacteriia</taxon>
        <taxon>Flavobacteriales</taxon>
        <taxon>Flavobacteriaceae</taxon>
        <taxon>Aureibaculum</taxon>
    </lineage>
</organism>
<feature type="short sequence motif" description="GXSXG" evidence="6">
    <location>
        <begin position="78"/>
        <end position="82"/>
    </location>
</feature>
<dbReference type="Pfam" id="PF01734">
    <property type="entry name" value="Patatin"/>
    <property type="match status" value="1"/>
</dbReference>
<evidence type="ECO:0000256" key="6">
    <source>
        <dbReference type="PROSITE-ProRule" id="PRU01161"/>
    </source>
</evidence>
<dbReference type="Gene3D" id="2.40.160.50">
    <property type="entry name" value="membrane protein fhac: a member of the omp85/tpsb transporter family"/>
    <property type="match status" value="1"/>
</dbReference>
<name>A0A3N4P311_9FLAO</name>
<dbReference type="InterPro" id="IPR002641">
    <property type="entry name" value="PNPLA_dom"/>
</dbReference>
<comment type="subcellular location">
    <subcellularLocation>
        <location evidence="1">Membrane</location>
    </subcellularLocation>
</comment>
<evidence type="ECO:0000256" key="2">
    <source>
        <dbReference type="ARBA" id="ARBA00022801"/>
    </source>
</evidence>
<comment type="caution">
    <text evidence="9">The sequence shown here is derived from an EMBL/GenBank/DDBJ whole genome shotgun (WGS) entry which is preliminary data.</text>
</comment>
<dbReference type="SUPFAM" id="SSF52151">
    <property type="entry name" value="FabD/lysophospholipase-like"/>
    <property type="match status" value="1"/>
</dbReference>
<keyword evidence="7" id="KW-1133">Transmembrane helix</keyword>
<gene>
    <name evidence="9" type="ORF">EGM88_00155</name>
</gene>
<dbReference type="PANTHER" id="PTHR14226:SF76">
    <property type="entry name" value="NTE FAMILY PROTEIN RSSA"/>
    <property type="match status" value="1"/>
</dbReference>
<protein>
    <submittedName>
        <fullName evidence="9">Patatin</fullName>
    </submittedName>
</protein>
<evidence type="ECO:0000313" key="9">
    <source>
        <dbReference type="EMBL" id="RPE00799.1"/>
    </source>
</evidence>
<feature type="short sequence motif" description="GXGXXG" evidence="6">
    <location>
        <begin position="51"/>
        <end position="56"/>
    </location>
</feature>
<evidence type="ECO:0000256" key="1">
    <source>
        <dbReference type="ARBA" id="ARBA00004370"/>
    </source>
</evidence>
<dbReference type="InterPro" id="IPR050301">
    <property type="entry name" value="NTE"/>
</dbReference>
<dbReference type="GO" id="GO:0016042">
    <property type="term" value="P:lipid catabolic process"/>
    <property type="evidence" value="ECO:0007669"/>
    <property type="project" value="UniProtKB-UniRule"/>
</dbReference>
<evidence type="ECO:0000259" key="8">
    <source>
        <dbReference type="PROSITE" id="PS51635"/>
    </source>
</evidence>
<dbReference type="InterPro" id="IPR016035">
    <property type="entry name" value="Acyl_Trfase/lysoPLipase"/>
</dbReference>
<dbReference type="AlphaFoldDB" id="A0A3N4P311"/>
<keyword evidence="2 6" id="KW-0378">Hydrolase</keyword>
<evidence type="ECO:0000256" key="4">
    <source>
        <dbReference type="ARBA" id="ARBA00023098"/>
    </source>
</evidence>
<feature type="domain" description="PNPLA" evidence="8">
    <location>
        <begin position="47"/>
        <end position="237"/>
    </location>
</feature>
<evidence type="ECO:0000313" key="10">
    <source>
        <dbReference type="Proteomes" id="UP000270856"/>
    </source>
</evidence>
<evidence type="ECO:0000256" key="3">
    <source>
        <dbReference type="ARBA" id="ARBA00022963"/>
    </source>
</evidence>
<keyword evidence="7" id="KW-0812">Transmembrane</keyword>
<dbReference type="Gene3D" id="3.40.1090.10">
    <property type="entry name" value="Cytosolic phospholipase A2 catalytic domain"/>
    <property type="match status" value="1"/>
</dbReference>
<proteinExistence type="predicted"/>
<dbReference type="PANTHER" id="PTHR14226">
    <property type="entry name" value="NEUROPATHY TARGET ESTERASE/SWISS CHEESE D.MELANOGASTER"/>
    <property type="match status" value="1"/>
</dbReference>
<dbReference type="Pfam" id="PF01103">
    <property type="entry name" value="Omp85"/>
    <property type="match status" value="1"/>
</dbReference>
<accession>A0A3N4P311</accession>